<sequence>MRKDCFYHTTPAMMSPISFENMDSCEISQC</sequence>
<dbReference type="Proteomes" id="UP000009183">
    <property type="component" value="Chromosome 15"/>
</dbReference>
<dbReference type="HOGENOM" id="CLU_3407135_0_0_1"/>
<gene>
    <name evidence="3" type="ordered locus">VIT_15s0045g01440</name>
</gene>
<dbReference type="EMBL" id="FN596510">
    <property type="protein sequence ID" value="CCB60799.1"/>
    <property type="molecule type" value="Genomic_DNA"/>
</dbReference>
<protein>
    <recommendedName>
        <fullName evidence="2">Very-long-chain aldehyde decarbonylase CER1-like C-terminal domain-containing protein</fullName>
    </recommendedName>
</protein>
<accession>F6I1I2</accession>
<name>F6I1I2_VITVI</name>
<proteinExistence type="predicted"/>
<evidence type="ECO:0000256" key="1">
    <source>
        <dbReference type="ARBA" id="ARBA00004141"/>
    </source>
</evidence>
<dbReference type="InParanoid" id="F6I1I2"/>
<dbReference type="Pfam" id="PF12076">
    <property type="entry name" value="CER1-like_C"/>
    <property type="match status" value="1"/>
</dbReference>
<dbReference type="AlphaFoldDB" id="F6I1I2"/>
<evidence type="ECO:0000259" key="2">
    <source>
        <dbReference type="Pfam" id="PF12076"/>
    </source>
</evidence>
<organism evidence="3 4">
    <name type="scientific">Vitis vinifera</name>
    <name type="common">Grape</name>
    <dbReference type="NCBI Taxonomy" id="29760"/>
    <lineage>
        <taxon>Eukaryota</taxon>
        <taxon>Viridiplantae</taxon>
        <taxon>Streptophyta</taxon>
        <taxon>Embryophyta</taxon>
        <taxon>Tracheophyta</taxon>
        <taxon>Spermatophyta</taxon>
        <taxon>Magnoliopsida</taxon>
        <taxon>eudicotyledons</taxon>
        <taxon>Gunneridae</taxon>
        <taxon>Pentapetalae</taxon>
        <taxon>rosids</taxon>
        <taxon>Vitales</taxon>
        <taxon>Vitaceae</taxon>
        <taxon>Viteae</taxon>
        <taxon>Vitis</taxon>
    </lineage>
</organism>
<keyword evidence="4" id="KW-1185">Reference proteome</keyword>
<evidence type="ECO:0000313" key="3">
    <source>
        <dbReference type="EMBL" id="CCB60799.1"/>
    </source>
</evidence>
<dbReference type="InterPro" id="IPR021940">
    <property type="entry name" value="CER1-like_C"/>
</dbReference>
<dbReference type="PaxDb" id="29760-VIT_15s0045g01440.t01"/>
<reference evidence="4" key="1">
    <citation type="journal article" date="2007" name="Nature">
        <title>The grapevine genome sequence suggests ancestral hexaploidization in major angiosperm phyla.</title>
        <authorList>
            <consortium name="The French-Italian Public Consortium for Grapevine Genome Characterization."/>
            <person name="Jaillon O."/>
            <person name="Aury J.-M."/>
            <person name="Noel B."/>
            <person name="Policriti A."/>
            <person name="Clepet C."/>
            <person name="Casagrande A."/>
            <person name="Choisne N."/>
            <person name="Aubourg S."/>
            <person name="Vitulo N."/>
            <person name="Jubin C."/>
            <person name="Vezzi A."/>
            <person name="Legeai F."/>
            <person name="Hugueney P."/>
            <person name="Dasilva C."/>
            <person name="Horner D."/>
            <person name="Mica E."/>
            <person name="Jublot D."/>
            <person name="Poulain J."/>
            <person name="Bruyere C."/>
            <person name="Billault A."/>
            <person name="Segurens B."/>
            <person name="Gouyvenoux M."/>
            <person name="Ugarte E."/>
            <person name="Cattonaro F."/>
            <person name="Anthouard V."/>
            <person name="Vico V."/>
            <person name="Del Fabbro C."/>
            <person name="Alaux M."/>
            <person name="Di Gaspero G."/>
            <person name="Dumas V."/>
            <person name="Felice N."/>
            <person name="Paillard S."/>
            <person name="Juman I."/>
            <person name="Moroldo M."/>
            <person name="Scalabrin S."/>
            <person name="Canaguier A."/>
            <person name="Le Clainche I."/>
            <person name="Malacrida G."/>
            <person name="Durand E."/>
            <person name="Pesole G."/>
            <person name="Laucou V."/>
            <person name="Chatelet P."/>
            <person name="Merdinoglu D."/>
            <person name="Delledonne M."/>
            <person name="Pezzotti M."/>
            <person name="Lecharny A."/>
            <person name="Scarpelli C."/>
            <person name="Artiguenave F."/>
            <person name="Pe M.E."/>
            <person name="Valle G."/>
            <person name="Morgante M."/>
            <person name="Caboche M."/>
            <person name="Adam-Blondon A.-F."/>
            <person name="Weissenbach J."/>
            <person name="Quetier F."/>
            <person name="Wincker P."/>
        </authorList>
    </citation>
    <scope>NUCLEOTIDE SEQUENCE [LARGE SCALE GENOMIC DNA]</scope>
    <source>
        <strain evidence="4">cv. Pinot noir / PN40024</strain>
    </source>
</reference>
<comment type="subcellular location">
    <subcellularLocation>
        <location evidence="1">Membrane</location>
        <topology evidence="1">Multi-pass membrane protein</topology>
    </subcellularLocation>
</comment>
<evidence type="ECO:0000313" key="4">
    <source>
        <dbReference type="Proteomes" id="UP000009183"/>
    </source>
</evidence>
<feature type="domain" description="Very-long-chain aldehyde decarbonylase CER1-like C-terminal" evidence="2">
    <location>
        <begin position="1"/>
        <end position="27"/>
    </location>
</feature>
<dbReference type="GO" id="GO:0016020">
    <property type="term" value="C:membrane"/>
    <property type="evidence" value="ECO:0007669"/>
    <property type="project" value="UniProtKB-SubCell"/>
</dbReference>